<keyword evidence="2" id="KW-1185">Reference proteome</keyword>
<evidence type="ECO:0000313" key="2">
    <source>
        <dbReference type="Proteomes" id="UP000191342"/>
    </source>
</evidence>
<evidence type="ECO:0000313" key="1">
    <source>
        <dbReference type="EMBL" id="OQE32380.1"/>
    </source>
</evidence>
<name>A0A1V6U2E1_9EURO</name>
<gene>
    <name evidence="1" type="ORF">PENFLA_c001G05798</name>
</gene>
<reference evidence="2" key="1">
    <citation type="journal article" date="2017" name="Nat. Microbiol.">
        <title>Global analysis of biosynthetic gene clusters reveals vast potential of secondary metabolite production in Penicillium species.</title>
        <authorList>
            <person name="Nielsen J.C."/>
            <person name="Grijseels S."/>
            <person name="Prigent S."/>
            <person name="Ji B."/>
            <person name="Dainat J."/>
            <person name="Nielsen K.F."/>
            <person name="Frisvad J.C."/>
            <person name="Workman M."/>
            <person name="Nielsen J."/>
        </authorList>
    </citation>
    <scope>NUCLEOTIDE SEQUENCE [LARGE SCALE GENOMIC DNA]</scope>
    <source>
        <strain evidence="2">IBT 14082</strain>
    </source>
</reference>
<dbReference type="EMBL" id="MLQL01000001">
    <property type="protein sequence ID" value="OQE32380.1"/>
    <property type="molecule type" value="Genomic_DNA"/>
</dbReference>
<sequence>MRSGGYEYSVRYLWVRLHPANETRRLGTVARRTARIARDIRHALLSVSALNPVPHKLPQSWQPMADDDEICCRVTGEIHLGWLKALHIAEAGHASPRAVVRAEQIFWKNGQRSNECGCNLIKIMRNQ</sequence>
<comment type="caution">
    <text evidence="1">The sequence shown here is derived from an EMBL/GenBank/DDBJ whole genome shotgun (WGS) entry which is preliminary data.</text>
</comment>
<dbReference type="AlphaFoldDB" id="A0A1V6U2E1"/>
<dbReference type="OrthoDB" id="2151789at2759"/>
<protein>
    <submittedName>
        <fullName evidence="1">Uncharacterized protein</fullName>
    </submittedName>
</protein>
<organism evidence="1 2">
    <name type="scientific">Penicillium flavigenum</name>
    <dbReference type="NCBI Taxonomy" id="254877"/>
    <lineage>
        <taxon>Eukaryota</taxon>
        <taxon>Fungi</taxon>
        <taxon>Dikarya</taxon>
        <taxon>Ascomycota</taxon>
        <taxon>Pezizomycotina</taxon>
        <taxon>Eurotiomycetes</taxon>
        <taxon>Eurotiomycetidae</taxon>
        <taxon>Eurotiales</taxon>
        <taxon>Aspergillaceae</taxon>
        <taxon>Penicillium</taxon>
    </lineage>
</organism>
<dbReference type="Proteomes" id="UP000191342">
    <property type="component" value="Unassembled WGS sequence"/>
</dbReference>
<accession>A0A1V6U2E1</accession>
<proteinExistence type="predicted"/>